<dbReference type="CDD" id="cd00201">
    <property type="entry name" value="WW"/>
    <property type="match status" value="1"/>
</dbReference>
<dbReference type="Pfam" id="PF02383">
    <property type="entry name" value="Syja_N"/>
    <property type="match status" value="1"/>
</dbReference>
<keyword evidence="5" id="KW-1185">Reference proteome</keyword>
<dbReference type="PROSITE" id="PS50275">
    <property type="entry name" value="SAC"/>
    <property type="match status" value="1"/>
</dbReference>
<dbReference type="PROSITE" id="PS01159">
    <property type="entry name" value="WW_DOMAIN_1"/>
    <property type="match status" value="1"/>
</dbReference>
<dbReference type="PANTHER" id="PTHR46817">
    <property type="entry name" value="PHOSPHOINOSITIDE PHOSPHATASE SAC9-RELATED"/>
    <property type="match status" value="1"/>
</dbReference>
<keyword evidence="1" id="KW-0812">Transmembrane</keyword>
<evidence type="ECO:0008006" key="6">
    <source>
        <dbReference type="Google" id="ProtNLM"/>
    </source>
</evidence>
<dbReference type="Gene3D" id="2.20.70.10">
    <property type="match status" value="1"/>
</dbReference>
<keyword evidence="1" id="KW-1133">Transmembrane helix</keyword>
<dbReference type="PROSITE" id="PS50020">
    <property type="entry name" value="WW_DOMAIN_2"/>
    <property type="match status" value="1"/>
</dbReference>
<name>A0ABD2TZM4_9SOLN</name>
<dbReference type="InterPro" id="IPR002013">
    <property type="entry name" value="SAC_dom"/>
</dbReference>
<proteinExistence type="predicted"/>
<organism evidence="4 5">
    <name type="scientific">Solanum stoloniferum</name>
    <dbReference type="NCBI Taxonomy" id="62892"/>
    <lineage>
        <taxon>Eukaryota</taxon>
        <taxon>Viridiplantae</taxon>
        <taxon>Streptophyta</taxon>
        <taxon>Embryophyta</taxon>
        <taxon>Tracheophyta</taxon>
        <taxon>Spermatophyta</taxon>
        <taxon>Magnoliopsida</taxon>
        <taxon>eudicotyledons</taxon>
        <taxon>Gunneridae</taxon>
        <taxon>Pentapetalae</taxon>
        <taxon>asterids</taxon>
        <taxon>lamiids</taxon>
        <taxon>Solanales</taxon>
        <taxon>Solanaceae</taxon>
        <taxon>Solanoideae</taxon>
        <taxon>Solaneae</taxon>
        <taxon>Solanum</taxon>
    </lineage>
</organism>
<sequence length="1351" mass="150231">MDSPAGRLRDTSVVVVTLESSEVYIIVSLSSRTDTQVIYVDPTTGSLRYNAKTGYDIFNSQNEALDYVTNGSKWLCKSIIYARAVLGYASLGIYGLLLVATKLSVSIPNLPGGGCIYTVTETQWIKISLQNPQPLGKGETKNVQEVMELDIDGKHYFCESRDITRPFPSRMPLLNPDDEFVWNKWFSMPFKKIGLPEHCVVLLQGFAESRSFGSLGQQEGVVALTARRSRLHPGTRYLARGLNSCYSTGNEVECEQLVWVPKRAVQSVPFNTYIWRRGTIPMWWGAELKLTAAEAEIYVANRDPYKGSAQYYQRLTKRYDARNLDIAASGNQRKTAFVPIICVNLLRNGEGKSESILVQHFEESLNYVKSIGKLPHTRVHLINYDWHASVKLKGEQQTIEGLWYLLKAPTVAISITEGDYLPSLRRIKDCKGEVIYSDDIDGAFCLRSHQNGVIRFNCADSLDRTNAASFFGALQVFMEQCRRLGISLDSDLAYGYQSYNNNGGYTAPLPPGWEKRSDAVTGKTYFIDHNTRTTTWNHPCPDKPWKRFDMTFDEFKRSTILSPVSKLADLFLLAGDIHATLYTGSKAMHSQILSIFNEEAGKFKQFSAAQNMKITLQRRYKNAVVDSSRQKQLEIFLGLRLFKHFPSIPTQPLYVTSRPTGCFLKPIVNMFPISDGGANLLSFKRKTMTWVTPQATDVVELFIYLSEPCHVCQLLLTVAHGSDDSTFPSTVDVRTGRYLDGLKLVLEGASIPQCANGTNILIPLSGPISAEDMAITGAGARLHAQDASTLPLMYDFEELEGEVDFLTRVVALTFYPAADGGGPITLGEIEILGVCLPWRFILKHEGSGTGFSKQAEAHHDVTNPFLTEPRENPFASSLTTGTQANSSVDLWVDLLTGESRISDSNRQPVAETVFHGGDDLLDFLDDAFVQQPKEANVFSNSTSKWPTDNNTQRYLDCFKLLVGPQMVETAAGSAPFMSLLAPLNSGAQDSFWRAPPSASSVEFVIVLGDLSDVCGVVLLVSPCGYSMADTPVVQIWASSKIHKEERSCVGKWDMRSMITSSSELCGQEKSSEVPRHVKFSFRNPVRCRIIWITLRLQKVGSSSVNFEKDFSHLSVEENPFAEPVRRASFGGPVESDPCLHAKRILVVGNPLRKDVGAPSQGSDQINTSNLLDKGPPLNRFKVPIEVERLTDSDLVLEQFLPPVSPMLAGFRLDGFSAIKPRVTHSPPSQVNPWDVSSCILEDRFISPAVLYIQVSAFQEPHNMVTIAEYRLPEVKVGTAMYFDFPRQVSTRRISFRLLGDVGAFTDDPSEQDDSDARVRIVAAGLSLANRIKLYYYADPYELGKWASLSAV</sequence>
<evidence type="ECO:0000259" key="2">
    <source>
        <dbReference type="PROSITE" id="PS50020"/>
    </source>
</evidence>
<accession>A0ABD2TZM4</accession>
<dbReference type="InterPro" id="IPR057554">
    <property type="entry name" value="SAC9_C"/>
</dbReference>
<dbReference type="Pfam" id="PF24765">
    <property type="entry name" value="SAC9_C"/>
    <property type="match status" value="1"/>
</dbReference>
<comment type="caution">
    <text evidence="4">The sequence shown here is derived from an EMBL/GenBank/DDBJ whole genome shotgun (WGS) entry which is preliminary data.</text>
</comment>
<dbReference type="SMART" id="SM00456">
    <property type="entry name" value="WW"/>
    <property type="match status" value="1"/>
</dbReference>
<dbReference type="InterPro" id="IPR036020">
    <property type="entry name" value="WW_dom_sf"/>
</dbReference>
<feature type="transmembrane region" description="Helical" evidence="1">
    <location>
        <begin position="80"/>
        <end position="100"/>
    </location>
</feature>
<keyword evidence="1" id="KW-0472">Membrane</keyword>
<gene>
    <name evidence="4" type="ORF">AABB24_014022</name>
</gene>
<feature type="domain" description="WW" evidence="2">
    <location>
        <begin position="507"/>
        <end position="541"/>
    </location>
</feature>
<dbReference type="InterPro" id="IPR057553">
    <property type="entry name" value="SAC9_GBDL_2nd"/>
</dbReference>
<dbReference type="Pfam" id="PF00397">
    <property type="entry name" value="WW"/>
    <property type="match status" value="1"/>
</dbReference>
<dbReference type="InterPro" id="IPR001202">
    <property type="entry name" value="WW_dom"/>
</dbReference>
<dbReference type="Pfam" id="PF24790">
    <property type="entry name" value="SAC9_GBDL_1st"/>
    <property type="match status" value="1"/>
</dbReference>
<evidence type="ECO:0000256" key="1">
    <source>
        <dbReference type="SAM" id="Phobius"/>
    </source>
</evidence>
<evidence type="ECO:0000313" key="4">
    <source>
        <dbReference type="EMBL" id="KAL3360872.1"/>
    </source>
</evidence>
<dbReference type="EMBL" id="JBJKTR010000008">
    <property type="protein sequence ID" value="KAL3360872.1"/>
    <property type="molecule type" value="Genomic_DNA"/>
</dbReference>
<feature type="domain" description="SAC" evidence="3">
    <location>
        <begin position="146"/>
        <end position="521"/>
    </location>
</feature>
<dbReference type="Pfam" id="PF24789">
    <property type="entry name" value="SAC9_GBDL_2nd"/>
    <property type="match status" value="1"/>
</dbReference>
<evidence type="ECO:0000259" key="3">
    <source>
        <dbReference type="PROSITE" id="PS50275"/>
    </source>
</evidence>
<protein>
    <recommendedName>
        <fullName evidence="6">Phosphoinositide phosphatase SAC9</fullName>
    </recommendedName>
</protein>
<dbReference type="Proteomes" id="UP001627284">
    <property type="component" value="Unassembled WGS sequence"/>
</dbReference>
<evidence type="ECO:0000313" key="5">
    <source>
        <dbReference type="Proteomes" id="UP001627284"/>
    </source>
</evidence>
<dbReference type="InterPro" id="IPR057555">
    <property type="entry name" value="SAC9_GBDL_1st"/>
</dbReference>
<dbReference type="SUPFAM" id="SSF51045">
    <property type="entry name" value="WW domain"/>
    <property type="match status" value="1"/>
</dbReference>
<dbReference type="PANTHER" id="PTHR46817:SF1">
    <property type="entry name" value="SAC DOMAIN-CONTAINING PROTEIN"/>
    <property type="match status" value="1"/>
</dbReference>
<reference evidence="4 5" key="1">
    <citation type="submission" date="2024-05" db="EMBL/GenBank/DDBJ databases">
        <title>De novo assembly of an allotetraploid wild potato.</title>
        <authorList>
            <person name="Hosaka A.J."/>
        </authorList>
    </citation>
    <scope>NUCLEOTIDE SEQUENCE [LARGE SCALE GENOMIC DNA]</scope>
    <source>
        <tissue evidence="4">Young leaves</tissue>
    </source>
</reference>